<dbReference type="Proteomes" id="UP001374579">
    <property type="component" value="Unassembled WGS sequence"/>
</dbReference>
<dbReference type="InterPro" id="IPR019734">
    <property type="entry name" value="TPR_rpt"/>
</dbReference>
<dbReference type="Pfam" id="PF13191">
    <property type="entry name" value="AAA_16"/>
    <property type="match status" value="1"/>
</dbReference>
<keyword evidence="2" id="KW-0802">TPR repeat</keyword>
<name>A0AAN9BG50_9CAEN</name>
<dbReference type="EMBL" id="JBAMIC010000008">
    <property type="protein sequence ID" value="KAK7104847.1"/>
    <property type="molecule type" value="Genomic_DNA"/>
</dbReference>
<feature type="compositionally biased region" description="Basic and acidic residues" evidence="3">
    <location>
        <begin position="207"/>
        <end position="241"/>
    </location>
</feature>
<feature type="repeat" description="TPR" evidence="2">
    <location>
        <begin position="753"/>
        <end position="786"/>
    </location>
</feature>
<dbReference type="SUPFAM" id="SSF48452">
    <property type="entry name" value="TPR-like"/>
    <property type="match status" value="2"/>
</dbReference>
<dbReference type="Gene3D" id="3.40.50.300">
    <property type="entry name" value="P-loop containing nucleotide triphosphate hydrolases"/>
    <property type="match status" value="1"/>
</dbReference>
<dbReference type="PANTHER" id="PTHR19860:SF40">
    <property type="entry name" value="WD40 REPEAT-CONTAINING PROTEIN"/>
    <property type="match status" value="1"/>
</dbReference>
<dbReference type="InterPro" id="IPR027417">
    <property type="entry name" value="P-loop_NTPase"/>
</dbReference>
<feature type="repeat" description="TPR" evidence="2">
    <location>
        <begin position="838"/>
        <end position="871"/>
    </location>
</feature>
<proteinExistence type="predicted"/>
<dbReference type="GO" id="GO:0080008">
    <property type="term" value="C:Cul4-RING E3 ubiquitin ligase complex"/>
    <property type="evidence" value="ECO:0007669"/>
    <property type="project" value="TreeGrafter"/>
</dbReference>
<sequence length="1177" mass="134257">MKDRLKEKAVNYISEGPTAVEKLCQLKQRVQDTANHALAVHMDYLHPLEGAKLMYEAVVKYLEENVLTQLSTKLGQREKDQAPHKAFAVSRTSLFIPNQKDYDVLDNAFALTTLNSDDSNSCPHVLVLGPAGCGKSALLSNWLNDCVAKQPDVVAIPFYIGCAAGTRGTEELLGYVYSELDHLLSDGKTEDTEQEGNNQGDGIQSDNETKTIEKEKDTPRGKQEDSTQDKDKSNDEGDLKKPKAAPRPKGKELQHQMVKKLEKLVQEGRRVVLVFDAINRLVAAKISVALHWLPEKLPEGVMCVVSTMDTDQDAVDKLQKELGYQVLRMQPLDHETQRELCIQTLKRSGKELSPEQLDRIVKAVQTENPLFLKIVLAELAIFGKFRELDKKIDSLIEVSSIKELLHNCLKRLEADYNVSEYPGNLVGDILKAIYVAHQGLSESEIINIFHIPSNVWSPFNFAMDFFLISNLGSLGFAFGEFREAVQEKYLQSEDAVAKAREKLISYFDGVRRQQLRPWTVDRRLGERYLDHAMLELVILQKAQGDKDGLIRSLTDLAVFRTMNNKHELELLSLWQWTGTKGSEICNLLMKALDIGIADCYLAREAGELEAESCPGVKMRPALGHMRLFFSLANHLKGEEICLKREIGMLKNTEGKMDENLRLELLRDARYYLACTYASQDRYDDAKAMHESNMIEFEKALAEKDDLILKRQIAYTNNGLGIICMNTGDFDKGIEYLKKSAEFHKEQKDRTNEAAGYVNLGLLHMYKKEFLKALEYNKKALEAYEEGHFGQLTMDVGNLYTNIGLVHRRMNNLDKAEEAYLKSLEIKKNAVGEDHVVIATAYMNLGTLEMHRGRFDFAEKWTRKAIEVYKKNEFEKTKKEYRRCRENLFANMMKQENKQEDALPLFIEIFDILNQNGWLEECLAGMHRKMVQYMMDNKPEMLEKAAEISMALIDSPKAHPMNYFQLNDIDKALPAEKRVPRPFRFTLDGCLDRFATHTMYSEVIQVKLKIELFPKDDREGIRSLISHMAAHYTDWNYGQVGIITEYAQQEGKEELWFECLKSCLEENLMDKKVQRLFMRVCMYLNRPTEAFPFLDALVRTYSKGNEELNPEEVDPARLKVDVAKILIAKGNTGPARQLLLLVTAMTRDQSLKDEAKAALDGLPQDQEEDSKTLVTCAA</sequence>
<dbReference type="SMART" id="SM00028">
    <property type="entry name" value="TPR"/>
    <property type="match status" value="5"/>
</dbReference>
<evidence type="ECO:0000256" key="1">
    <source>
        <dbReference type="ARBA" id="ARBA00022737"/>
    </source>
</evidence>
<evidence type="ECO:0000256" key="3">
    <source>
        <dbReference type="SAM" id="MobiDB-lite"/>
    </source>
</evidence>
<organism evidence="5 6">
    <name type="scientific">Littorina saxatilis</name>
    <dbReference type="NCBI Taxonomy" id="31220"/>
    <lineage>
        <taxon>Eukaryota</taxon>
        <taxon>Metazoa</taxon>
        <taxon>Spiralia</taxon>
        <taxon>Lophotrochozoa</taxon>
        <taxon>Mollusca</taxon>
        <taxon>Gastropoda</taxon>
        <taxon>Caenogastropoda</taxon>
        <taxon>Littorinimorpha</taxon>
        <taxon>Littorinoidea</taxon>
        <taxon>Littorinidae</taxon>
        <taxon>Littorina</taxon>
    </lineage>
</organism>
<feature type="compositionally biased region" description="Polar residues" evidence="3">
    <location>
        <begin position="195"/>
        <end position="206"/>
    </location>
</feature>
<accession>A0AAN9BG50</accession>
<dbReference type="Gene3D" id="1.25.40.10">
    <property type="entry name" value="Tetratricopeptide repeat domain"/>
    <property type="match status" value="2"/>
</dbReference>
<dbReference type="PANTHER" id="PTHR19860">
    <property type="entry name" value="DDB1- AND CUL4-ASSOCIATED FACTOR 12-RELATED"/>
    <property type="match status" value="1"/>
</dbReference>
<dbReference type="InterPro" id="IPR041664">
    <property type="entry name" value="AAA_16"/>
</dbReference>
<keyword evidence="1" id="KW-0677">Repeat</keyword>
<feature type="repeat" description="TPR" evidence="2">
    <location>
        <begin position="796"/>
        <end position="829"/>
    </location>
</feature>
<comment type="caution">
    <text evidence="5">The sequence shown here is derived from an EMBL/GenBank/DDBJ whole genome shotgun (WGS) entry which is preliminary data.</text>
</comment>
<feature type="region of interest" description="Disordered" evidence="3">
    <location>
        <begin position="188"/>
        <end position="254"/>
    </location>
</feature>
<reference evidence="5 6" key="1">
    <citation type="submission" date="2024-02" db="EMBL/GenBank/DDBJ databases">
        <title>Chromosome-scale genome assembly of the rough periwinkle Littorina saxatilis.</title>
        <authorList>
            <person name="De Jode A."/>
            <person name="Faria R."/>
            <person name="Formenti G."/>
            <person name="Sims Y."/>
            <person name="Smith T.P."/>
            <person name="Tracey A."/>
            <person name="Wood J.M.D."/>
            <person name="Zagrodzka Z.B."/>
            <person name="Johannesson K."/>
            <person name="Butlin R.K."/>
            <person name="Leder E.H."/>
        </authorList>
    </citation>
    <scope>NUCLEOTIDE SEQUENCE [LARGE SCALE GENOMIC DNA]</scope>
    <source>
        <strain evidence="5">Snail1</strain>
        <tissue evidence="5">Muscle</tissue>
    </source>
</reference>
<dbReference type="Pfam" id="PF13424">
    <property type="entry name" value="TPR_12"/>
    <property type="match status" value="2"/>
</dbReference>
<evidence type="ECO:0000313" key="5">
    <source>
        <dbReference type="EMBL" id="KAK7104847.1"/>
    </source>
</evidence>
<evidence type="ECO:0000313" key="6">
    <source>
        <dbReference type="Proteomes" id="UP001374579"/>
    </source>
</evidence>
<evidence type="ECO:0000259" key="4">
    <source>
        <dbReference type="SMART" id="SM00382"/>
    </source>
</evidence>
<dbReference type="InterPro" id="IPR003593">
    <property type="entry name" value="AAA+_ATPase"/>
</dbReference>
<feature type="domain" description="AAA+ ATPase" evidence="4">
    <location>
        <begin position="121"/>
        <end position="386"/>
    </location>
</feature>
<dbReference type="SMART" id="SM00382">
    <property type="entry name" value="AAA"/>
    <property type="match status" value="1"/>
</dbReference>
<dbReference type="InterPro" id="IPR011990">
    <property type="entry name" value="TPR-like_helical_dom_sf"/>
</dbReference>
<gene>
    <name evidence="5" type="ORF">V1264_019502</name>
</gene>
<keyword evidence="6" id="KW-1185">Reference proteome</keyword>
<protein>
    <recommendedName>
        <fullName evidence="4">AAA+ ATPase domain-containing protein</fullName>
    </recommendedName>
</protein>
<evidence type="ECO:0000256" key="2">
    <source>
        <dbReference type="PROSITE-ProRule" id="PRU00339"/>
    </source>
</evidence>
<dbReference type="PROSITE" id="PS50005">
    <property type="entry name" value="TPR"/>
    <property type="match status" value="3"/>
</dbReference>
<dbReference type="InterPro" id="IPR051191">
    <property type="entry name" value="DCAF12"/>
</dbReference>
<dbReference type="AlphaFoldDB" id="A0AAN9BG50"/>
<dbReference type="SUPFAM" id="SSF52540">
    <property type="entry name" value="P-loop containing nucleoside triphosphate hydrolases"/>
    <property type="match status" value="1"/>
</dbReference>